<keyword evidence="2" id="KW-0812">Transmembrane</keyword>
<keyword evidence="1" id="KW-0560">Oxidoreductase</keyword>
<comment type="caution">
    <text evidence="4">The sequence shown here is derived from an EMBL/GenBank/DDBJ whole genome shotgun (WGS) entry which is preliminary data.</text>
</comment>
<comment type="similarity">
    <text evidence="1">Belongs to the iron/ascorbate-dependent oxidoreductase family.</text>
</comment>
<dbReference type="InterPro" id="IPR026992">
    <property type="entry name" value="DIOX_N"/>
</dbReference>
<gene>
    <name evidence="4" type="ORF">RFI_07469</name>
</gene>
<dbReference type="InterPro" id="IPR027443">
    <property type="entry name" value="IPNS-like_sf"/>
</dbReference>
<dbReference type="PROSITE" id="PS51471">
    <property type="entry name" value="FE2OG_OXY"/>
    <property type="match status" value="1"/>
</dbReference>
<keyword evidence="5" id="KW-1185">Reference proteome</keyword>
<dbReference type="GO" id="GO:0046872">
    <property type="term" value="F:metal ion binding"/>
    <property type="evidence" value="ECO:0007669"/>
    <property type="project" value="UniProtKB-KW"/>
</dbReference>
<dbReference type="InterPro" id="IPR044861">
    <property type="entry name" value="IPNS-like_FE2OG_OXY"/>
</dbReference>
<dbReference type="Pfam" id="PF03171">
    <property type="entry name" value="2OG-FeII_Oxy"/>
    <property type="match status" value="1"/>
</dbReference>
<evidence type="ECO:0000313" key="5">
    <source>
        <dbReference type="Proteomes" id="UP000023152"/>
    </source>
</evidence>
<evidence type="ECO:0000259" key="3">
    <source>
        <dbReference type="PROSITE" id="PS51471"/>
    </source>
</evidence>
<keyword evidence="2" id="KW-1133">Transmembrane helix</keyword>
<keyword evidence="1" id="KW-0408">Iron</keyword>
<sequence>MARYAFKKIPIVDIEPLLCYGADISKKAVQQCVTELHRSSRDVGFVSITSHRVSKELQKDVLYKILEFSKKIYSRQFFALPLEEKMEIHIAKYKDGKRGYQRLGQNVTQDGKKPLCTTNQKKKKKDIHEGFDLLRPTNDPKHWPLNTPNLWPTNPADYKEVMEEYVKTMSQLGHLLMRGMALGLRLSPDFFNSFMNESFWIMRSIHYPVGLNQNLNSNHSTQPSQPSSVDNDYPWGIGCGEHRDYGCLTMIIQDEVYGNECLQLRNRNNEWITANTNDERGQQCLVINIGDMLHYWSHGFYQSTPHRVLNPKPVPTFSLSDKLYHNTGRVSVPFFFEPNWDALVQPIDFSSQQHADPYTLKFLPWDDIDTQFIGRTHPFQTNAKSFDVIGSYDYFDGRPVLFGDHLKKNFWPISCINCPLSPFLLFFLNCLLFMSFFIYIFAEARYKSTKIL</sequence>
<dbReference type="InterPro" id="IPR050231">
    <property type="entry name" value="Iron_ascorbate_oxido_reductase"/>
</dbReference>
<evidence type="ECO:0000256" key="1">
    <source>
        <dbReference type="RuleBase" id="RU003682"/>
    </source>
</evidence>
<dbReference type="OrthoDB" id="288590at2759"/>
<dbReference type="EMBL" id="ASPP01005926">
    <property type="protein sequence ID" value="ETO29648.1"/>
    <property type="molecule type" value="Genomic_DNA"/>
</dbReference>
<evidence type="ECO:0000313" key="4">
    <source>
        <dbReference type="EMBL" id="ETO29648.1"/>
    </source>
</evidence>
<name>X6NUR7_RETFI</name>
<keyword evidence="1" id="KW-0479">Metal-binding</keyword>
<reference evidence="4 5" key="1">
    <citation type="journal article" date="2013" name="Curr. Biol.">
        <title>The Genome of the Foraminiferan Reticulomyxa filosa.</title>
        <authorList>
            <person name="Glockner G."/>
            <person name="Hulsmann N."/>
            <person name="Schleicher M."/>
            <person name="Noegel A.A."/>
            <person name="Eichinger L."/>
            <person name="Gallinger C."/>
            <person name="Pawlowski J."/>
            <person name="Sierra R."/>
            <person name="Euteneuer U."/>
            <person name="Pillet L."/>
            <person name="Moustafa A."/>
            <person name="Platzer M."/>
            <person name="Groth M."/>
            <person name="Szafranski K."/>
            <person name="Schliwa M."/>
        </authorList>
    </citation>
    <scope>NUCLEOTIDE SEQUENCE [LARGE SCALE GENOMIC DNA]</scope>
</reference>
<organism evidence="4 5">
    <name type="scientific">Reticulomyxa filosa</name>
    <dbReference type="NCBI Taxonomy" id="46433"/>
    <lineage>
        <taxon>Eukaryota</taxon>
        <taxon>Sar</taxon>
        <taxon>Rhizaria</taxon>
        <taxon>Retaria</taxon>
        <taxon>Foraminifera</taxon>
        <taxon>Monothalamids</taxon>
        <taxon>Reticulomyxidae</taxon>
        <taxon>Reticulomyxa</taxon>
    </lineage>
</organism>
<dbReference type="Proteomes" id="UP000023152">
    <property type="component" value="Unassembled WGS sequence"/>
</dbReference>
<dbReference type="SUPFAM" id="SSF51197">
    <property type="entry name" value="Clavaminate synthase-like"/>
    <property type="match status" value="1"/>
</dbReference>
<dbReference type="AlphaFoldDB" id="X6NUR7"/>
<dbReference type="PANTHER" id="PTHR47990">
    <property type="entry name" value="2-OXOGLUTARATE (2OG) AND FE(II)-DEPENDENT OXYGENASE SUPERFAMILY PROTEIN-RELATED"/>
    <property type="match status" value="1"/>
</dbReference>
<feature type="domain" description="Fe2OG dioxygenase" evidence="3">
    <location>
        <begin position="222"/>
        <end position="338"/>
    </location>
</feature>
<proteinExistence type="inferred from homology"/>
<keyword evidence="2" id="KW-0472">Membrane</keyword>
<dbReference type="Gene3D" id="2.60.120.330">
    <property type="entry name" value="B-lactam Antibiotic, Isopenicillin N Synthase, Chain"/>
    <property type="match status" value="1"/>
</dbReference>
<evidence type="ECO:0000256" key="2">
    <source>
        <dbReference type="SAM" id="Phobius"/>
    </source>
</evidence>
<dbReference type="GO" id="GO:0016491">
    <property type="term" value="F:oxidoreductase activity"/>
    <property type="evidence" value="ECO:0007669"/>
    <property type="project" value="UniProtKB-KW"/>
</dbReference>
<dbReference type="Pfam" id="PF14226">
    <property type="entry name" value="DIOX_N"/>
    <property type="match status" value="1"/>
</dbReference>
<dbReference type="InterPro" id="IPR005123">
    <property type="entry name" value="Oxoglu/Fe-dep_dioxygenase_dom"/>
</dbReference>
<feature type="transmembrane region" description="Helical" evidence="2">
    <location>
        <begin position="423"/>
        <end position="442"/>
    </location>
</feature>
<accession>X6NUR7</accession>
<protein>
    <recommendedName>
        <fullName evidence="3">Fe2OG dioxygenase domain-containing protein</fullName>
    </recommendedName>
</protein>
<dbReference type="OMA" id="ARETGFF"/>